<dbReference type="RefSeq" id="WP_307564692.1">
    <property type="nucleotide sequence ID" value="NZ_JAUSQU010000001.1"/>
</dbReference>
<comment type="caution">
    <text evidence="1">The sequence shown here is derived from an EMBL/GenBank/DDBJ whole genome shotgun (WGS) entry which is preliminary data.</text>
</comment>
<protein>
    <submittedName>
        <fullName evidence="1">Uncharacterized protein</fullName>
    </submittedName>
</protein>
<reference evidence="1 2" key="1">
    <citation type="submission" date="2023-07" db="EMBL/GenBank/DDBJ databases">
        <title>Sequencing the genomes of 1000 actinobacteria strains.</title>
        <authorList>
            <person name="Klenk H.-P."/>
        </authorList>
    </citation>
    <scope>NUCLEOTIDE SEQUENCE [LARGE SCALE GENOMIC DNA]</scope>
    <source>
        <strain evidence="1 2">DSM 46740</strain>
    </source>
</reference>
<dbReference type="Proteomes" id="UP001225356">
    <property type="component" value="Unassembled WGS sequence"/>
</dbReference>
<keyword evidence="2" id="KW-1185">Reference proteome</keyword>
<gene>
    <name evidence="1" type="ORF">J2853_006829</name>
</gene>
<organism evidence="1 2">
    <name type="scientific">Streptosporangium lutulentum</name>
    <dbReference type="NCBI Taxonomy" id="1461250"/>
    <lineage>
        <taxon>Bacteria</taxon>
        <taxon>Bacillati</taxon>
        <taxon>Actinomycetota</taxon>
        <taxon>Actinomycetes</taxon>
        <taxon>Streptosporangiales</taxon>
        <taxon>Streptosporangiaceae</taxon>
        <taxon>Streptosporangium</taxon>
    </lineage>
</organism>
<dbReference type="EMBL" id="JAUSQU010000001">
    <property type="protein sequence ID" value="MDP9847618.1"/>
    <property type="molecule type" value="Genomic_DNA"/>
</dbReference>
<evidence type="ECO:0000313" key="2">
    <source>
        <dbReference type="Proteomes" id="UP001225356"/>
    </source>
</evidence>
<evidence type="ECO:0000313" key="1">
    <source>
        <dbReference type="EMBL" id="MDP9847618.1"/>
    </source>
</evidence>
<name>A0ABT9QLI6_9ACTN</name>
<accession>A0ABT9QLI6</accession>
<proteinExistence type="predicted"/>
<sequence length="69" mass="7340">MIEVGGGRGGVWRDREDLVPPVPVGLPREDLAERFGGGRIVEAFTAFTRWSRDGVGVLGFSAAVAAWVA</sequence>